<evidence type="ECO:0000256" key="1">
    <source>
        <dbReference type="SAM" id="Coils"/>
    </source>
</evidence>
<feature type="region of interest" description="Disordered" evidence="2">
    <location>
        <begin position="29"/>
        <end position="83"/>
    </location>
</feature>
<name>A0A0D3J8A2_EMIH1</name>
<evidence type="ECO:0000256" key="3">
    <source>
        <dbReference type="SAM" id="SignalP"/>
    </source>
</evidence>
<feature type="region of interest" description="Disordered" evidence="2">
    <location>
        <begin position="257"/>
        <end position="276"/>
    </location>
</feature>
<keyword evidence="1" id="KW-0175">Coiled coil</keyword>
<dbReference type="AlphaFoldDB" id="A0A0D3J8A2"/>
<keyword evidence="5" id="KW-1185">Reference proteome</keyword>
<evidence type="ECO:0000256" key="2">
    <source>
        <dbReference type="SAM" id="MobiDB-lite"/>
    </source>
</evidence>
<evidence type="ECO:0000313" key="4">
    <source>
        <dbReference type="EnsemblProtists" id="EOD19737"/>
    </source>
</evidence>
<feature type="chain" id="PRO_5044236759" evidence="3">
    <location>
        <begin position="17"/>
        <end position="276"/>
    </location>
</feature>
<dbReference type="GeneID" id="17265282"/>
<feature type="region of interest" description="Disordered" evidence="2">
    <location>
        <begin position="194"/>
        <end position="244"/>
    </location>
</feature>
<dbReference type="HOGENOM" id="CLU_1009839_0_0_1"/>
<dbReference type="Proteomes" id="UP000013827">
    <property type="component" value="Unassembled WGS sequence"/>
</dbReference>
<proteinExistence type="predicted"/>
<protein>
    <submittedName>
        <fullName evidence="4">Uncharacterized protein</fullName>
    </submittedName>
</protein>
<keyword evidence="3" id="KW-0732">Signal</keyword>
<organism evidence="4 5">
    <name type="scientific">Emiliania huxleyi (strain CCMP1516)</name>
    <dbReference type="NCBI Taxonomy" id="280463"/>
    <lineage>
        <taxon>Eukaryota</taxon>
        <taxon>Haptista</taxon>
        <taxon>Haptophyta</taxon>
        <taxon>Prymnesiophyceae</taxon>
        <taxon>Isochrysidales</taxon>
        <taxon>Noelaerhabdaceae</taxon>
        <taxon>Emiliania</taxon>
    </lineage>
</organism>
<feature type="signal peptide" evidence="3">
    <location>
        <begin position="1"/>
        <end position="16"/>
    </location>
</feature>
<reference evidence="5" key="1">
    <citation type="journal article" date="2013" name="Nature">
        <title>Pan genome of the phytoplankton Emiliania underpins its global distribution.</title>
        <authorList>
            <person name="Read B.A."/>
            <person name="Kegel J."/>
            <person name="Klute M.J."/>
            <person name="Kuo A."/>
            <person name="Lefebvre S.C."/>
            <person name="Maumus F."/>
            <person name="Mayer C."/>
            <person name="Miller J."/>
            <person name="Monier A."/>
            <person name="Salamov A."/>
            <person name="Young J."/>
            <person name="Aguilar M."/>
            <person name="Claverie J.M."/>
            <person name="Frickenhaus S."/>
            <person name="Gonzalez K."/>
            <person name="Herman E.K."/>
            <person name="Lin Y.C."/>
            <person name="Napier J."/>
            <person name="Ogata H."/>
            <person name="Sarno A.F."/>
            <person name="Shmutz J."/>
            <person name="Schroeder D."/>
            <person name="de Vargas C."/>
            <person name="Verret F."/>
            <person name="von Dassow P."/>
            <person name="Valentin K."/>
            <person name="Van de Peer Y."/>
            <person name="Wheeler G."/>
            <person name="Dacks J.B."/>
            <person name="Delwiche C.F."/>
            <person name="Dyhrman S.T."/>
            <person name="Glockner G."/>
            <person name="John U."/>
            <person name="Richards T."/>
            <person name="Worden A.Z."/>
            <person name="Zhang X."/>
            <person name="Grigoriev I.V."/>
            <person name="Allen A.E."/>
            <person name="Bidle K."/>
            <person name="Borodovsky M."/>
            <person name="Bowler C."/>
            <person name="Brownlee C."/>
            <person name="Cock J.M."/>
            <person name="Elias M."/>
            <person name="Gladyshev V.N."/>
            <person name="Groth M."/>
            <person name="Guda C."/>
            <person name="Hadaegh A."/>
            <person name="Iglesias-Rodriguez M.D."/>
            <person name="Jenkins J."/>
            <person name="Jones B.M."/>
            <person name="Lawson T."/>
            <person name="Leese F."/>
            <person name="Lindquist E."/>
            <person name="Lobanov A."/>
            <person name="Lomsadze A."/>
            <person name="Malik S.B."/>
            <person name="Marsh M.E."/>
            <person name="Mackinder L."/>
            <person name="Mock T."/>
            <person name="Mueller-Roeber B."/>
            <person name="Pagarete A."/>
            <person name="Parker M."/>
            <person name="Probert I."/>
            <person name="Quesneville H."/>
            <person name="Raines C."/>
            <person name="Rensing S.A."/>
            <person name="Riano-Pachon D.M."/>
            <person name="Richier S."/>
            <person name="Rokitta S."/>
            <person name="Shiraiwa Y."/>
            <person name="Soanes D.M."/>
            <person name="van der Giezen M."/>
            <person name="Wahlund T.M."/>
            <person name="Williams B."/>
            <person name="Wilson W."/>
            <person name="Wolfe G."/>
            <person name="Wurch L.L."/>
        </authorList>
    </citation>
    <scope>NUCLEOTIDE SEQUENCE</scope>
</reference>
<dbReference type="EnsemblProtists" id="EOD19737">
    <property type="protein sequence ID" value="EOD19737"/>
    <property type="gene ID" value="EMIHUDRAFT_242649"/>
</dbReference>
<evidence type="ECO:0000313" key="5">
    <source>
        <dbReference type="Proteomes" id="UP000013827"/>
    </source>
</evidence>
<accession>A0A0D3J8A2</accession>
<dbReference type="KEGG" id="ehx:EMIHUDRAFT_242649"/>
<feature type="compositionally biased region" description="Polar residues" evidence="2">
    <location>
        <begin position="41"/>
        <end position="54"/>
    </location>
</feature>
<dbReference type="RefSeq" id="XP_005772166.1">
    <property type="nucleotide sequence ID" value="XM_005772109.1"/>
</dbReference>
<feature type="coiled-coil region" evidence="1">
    <location>
        <begin position="134"/>
        <end position="161"/>
    </location>
</feature>
<dbReference type="PaxDb" id="2903-EOD19737"/>
<reference evidence="4" key="2">
    <citation type="submission" date="2024-10" db="UniProtKB">
        <authorList>
            <consortium name="EnsemblProtists"/>
        </authorList>
    </citation>
    <scope>IDENTIFICATION</scope>
</reference>
<sequence length="276" mass="28693">MPVSLLLFFGAALAAGAVLWTGLVAPAGDDHDAKSRPSRAAGTSTDVDPTTLPASSPPLRRHRAWSSPGRLDATAETSPAQTAPLVFAGDVPARTARRGDLEAIEAENAALREHISVMQGSLDHAALGLLRRGIDDLVAQREEAQQRGATARRAAAAAELEAGVVAIELQIEFLRGQARARPAREREISARVSEHLDATGPGGTGGTAGAIPSPAASEPELYEPFGCGDSPASDDGTPTRVQRGASWKVKQFGLKCSAAGNYPSKGPSPTHYGTRR</sequence>